<keyword evidence="3" id="KW-1185">Reference proteome</keyword>
<dbReference type="Proteomes" id="UP000823388">
    <property type="component" value="Chromosome 4K"/>
</dbReference>
<reference evidence="2" key="1">
    <citation type="submission" date="2020-05" db="EMBL/GenBank/DDBJ databases">
        <title>WGS assembly of Panicum virgatum.</title>
        <authorList>
            <person name="Lovell J.T."/>
            <person name="Jenkins J."/>
            <person name="Shu S."/>
            <person name="Juenger T.E."/>
            <person name="Schmutz J."/>
        </authorList>
    </citation>
    <scope>NUCLEOTIDE SEQUENCE</scope>
    <source>
        <strain evidence="2">AP13</strain>
    </source>
</reference>
<comment type="caution">
    <text evidence="2">The sequence shown here is derived from an EMBL/GenBank/DDBJ whole genome shotgun (WGS) entry which is preliminary data.</text>
</comment>
<protein>
    <submittedName>
        <fullName evidence="2">Uncharacterized protein</fullName>
    </submittedName>
</protein>
<dbReference type="AlphaFoldDB" id="A0A8T0TM31"/>
<feature type="compositionally biased region" description="Basic and acidic residues" evidence="1">
    <location>
        <begin position="35"/>
        <end position="51"/>
    </location>
</feature>
<evidence type="ECO:0000313" key="3">
    <source>
        <dbReference type="Proteomes" id="UP000823388"/>
    </source>
</evidence>
<dbReference type="EMBL" id="CM029043">
    <property type="protein sequence ID" value="KAG2613022.1"/>
    <property type="molecule type" value="Genomic_DNA"/>
</dbReference>
<evidence type="ECO:0000313" key="2">
    <source>
        <dbReference type="EMBL" id="KAG2613022.1"/>
    </source>
</evidence>
<proteinExistence type="predicted"/>
<accession>A0A8T0TM31</accession>
<feature type="compositionally biased region" description="Basic and acidic residues" evidence="1">
    <location>
        <begin position="186"/>
        <end position="211"/>
    </location>
</feature>
<organism evidence="2 3">
    <name type="scientific">Panicum virgatum</name>
    <name type="common">Blackwell switchgrass</name>
    <dbReference type="NCBI Taxonomy" id="38727"/>
    <lineage>
        <taxon>Eukaryota</taxon>
        <taxon>Viridiplantae</taxon>
        <taxon>Streptophyta</taxon>
        <taxon>Embryophyta</taxon>
        <taxon>Tracheophyta</taxon>
        <taxon>Spermatophyta</taxon>
        <taxon>Magnoliopsida</taxon>
        <taxon>Liliopsida</taxon>
        <taxon>Poales</taxon>
        <taxon>Poaceae</taxon>
        <taxon>PACMAD clade</taxon>
        <taxon>Panicoideae</taxon>
        <taxon>Panicodae</taxon>
        <taxon>Paniceae</taxon>
        <taxon>Panicinae</taxon>
        <taxon>Panicum</taxon>
        <taxon>Panicum sect. Hiantes</taxon>
    </lineage>
</organism>
<evidence type="ECO:0000256" key="1">
    <source>
        <dbReference type="SAM" id="MobiDB-lite"/>
    </source>
</evidence>
<feature type="region of interest" description="Disordered" evidence="1">
    <location>
        <begin position="29"/>
        <end position="51"/>
    </location>
</feature>
<sequence>MDLGTACRQSASSRLSLAREFAPIQASVLEDFDGREETRPTKGSADEDRSSSRYLACRTLDNYAGLMVDESTRITRPGEAAGEGSSRRLAKPSTAAAGCCGSSRMWPSPCSTTEEPGGRLVGPPRRTEPSTADVGDCAARASTRQESRAGMHGRRWWSATLRRAGPRPRRPRPPQQRAGVEGAPGEIERSETERKRGGWREGARGGRELRAGQKQNAVRR</sequence>
<gene>
    <name evidence="2" type="ORF">PVAP13_4KG331405</name>
</gene>
<name>A0A8T0TM31_PANVG</name>
<feature type="region of interest" description="Disordered" evidence="1">
    <location>
        <begin position="72"/>
        <end position="220"/>
    </location>
</feature>